<reference evidence="7" key="2">
    <citation type="journal article" date="2019" name="Int. J. Syst. Evol. Microbiol.">
        <title>The Global Catalogue of Microorganisms (GCM) 10K type strain sequencing project: providing services to taxonomists for standard genome sequencing and annotation.</title>
        <authorList>
            <consortium name="The Broad Institute Genomics Platform"/>
            <consortium name="The Broad Institute Genome Sequencing Center for Infectious Disease"/>
            <person name="Wu L."/>
            <person name="Ma J."/>
        </authorList>
    </citation>
    <scope>NUCLEOTIDE SEQUENCE [LARGE SCALE GENOMIC DNA]</scope>
    <source>
        <strain evidence="7">JCM 10667</strain>
    </source>
</reference>
<evidence type="ECO:0000256" key="2">
    <source>
        <dbReference type="SAM" id="SignalP"/>
    </source>
</evidence>
<evidence type="ECO:0000259" key="3">
    <source>
        <dbReference type="Pfam" id="PF20091"/>
    </source>
</evidence>
<evidence type="ECO:0000256" key="1">
    <source>
        <dbReference type="SAM" id="MobiDB-lite"/>
    </source>
</evidence>
<evidence type="ECO:0000313" key="7">
    <source>
        <dbReference type="Proteomes" id="UP001501427"/>
    </source>
</evidence>
<comment type="caution">
    <text evidence="5">The sequence shown here is derived from an EMBL/GenBank/DDBJ whole genome shotgun (WGS) entry which is preliminary data.</text>
</comment>
<dbReference type="AlphaFoldDB" id="A0A7W7I6Y0"/>
<proteinExistence type="predicted"/>
<accession>A0A7W7I6Y0</accession>
<name>A0A7W7I6Y0_9ACTN</name>
<dbReference type="EMBL" id="BAAAHD010000001">
    <property type="protein sequence ID" value="GAA0542487.1"/>
    <property type="molecule type" value="Genomic_DNA"/>
</dbReference>
<evidence type="ECO:0000313" key="5">
    <source>
        <dbReference type="EMBL" id="MBB4771671.1"/>
    </source>
</evidence>
<feature type="domain" description="Alpha/beta hydrolase" evidence="3">
    <location>
        <begin position="50"/>
        <end position="442"/>
    </location>
</feature>
<dbReference type="Proteomes" id="UP000549343">
    <property type="component" value="Unassembled WGS sequence"/>
</dbReference>
<feature type="chain" id="PRO_5031489006" evidence="2">
    <location>
        <begin position="34"/>
        <end position="455"/>
    </location>
</feature>
<keyword evidence="7" id="KW-1185">Reference proteome</keyword>
<reference evidence="5 6" key="3">
    <citation type="submission" date="2020-08" db="EMBL/GenBank/DDBJ databases">
        <title>Sequencing the genomes of 1000 actinobacteria strains.</title>
        <authorList>
            <person name="Klenk H.-P."/>
        </authorList>
    </citation>
    <scope>NUCLEOTIDE SEQUENCE [LARGE SCALE GENOMIC DNA]</scope>
    <source>
        <strain evidence="5 6">DSM 44772</strain>
    </source>
</reference>
<feature type="region of interest" description="Disordered" evidence="1">
    <location>
        <begin position="37"/>
        <end position="58"/>
    </location>
</feature>
<keyword evidence="4" id="KW-0378">Hydrolase</keyword>
<dbReference type="GO" id="GO:0016787">
    <property type="term" value="F:hydrolase activity"/>
    <property type="evidence" value="ECO:0007669"/>
    <property type="project" value="UniProtKB-KW"/>
</dbReference>
<reference evidence="4" key="4">
    <citation type="submission" date="2023-12" db="EMBL/GenBank/DDBJ databases">
        <authorList>
            <person name="Sun Q."/>
            <person name="Inoue M."/>
        </authorList>
    </citation>
    <scope>NUCLEOTIDE SEQUENCE</scope>
    <source>
        <strain evidence="4">JCM 10667</strain>
    </source>
</reference>
<feature type="signal peptide" evidence="2">
    <location>
        <begin position="1"/>
        <end position="33"/>
    </location>
</feature>
<dbReference type="Pfam" id="PF20091">
    <property type="entry name" value="Abhydrolase_10"/>
    <property type="match status" value="1"/>
</dbReference>
<dbReference type="Proteomes" id="UP001501427">
    <property type="component" value="Unassembled WGS sequence"/>
</dbReference>
<dbReference type="EMBL" id="JACHMV010000001">
    <property type="protein sequence ID" value="MBB4771671.1"/>
    <property type="molecule type" value="Genomic_DNA"/>
</dbReference>
<reference evidence="4" key="1">
    <citation type="journal article" date="2014" name="Int. J. Syst. Evol. Microbiol.">
        <title>Complete genome of a new Firmicutes species belonging to the dominant human colonic microbiota ('Ruminococcus bicirculans') reveals two chromosomes and a selective capacity to utilize plant glucans.</title>
        <authorList>
            <consortium name="NISC Comparative Sequencing Program"/>
            <person name="Wegmann U."/>
            <person name="Louis P."/>
            <person name="Goesmann A."/>
            <person name="Henrissat B."/>
            <person name="Duncan S.H."/>
            <person name="Flint H.J."/>
        </authorList>
    </citation>
    <scope>NUCLEOTIDE SEQUENCE</scope>
    <source>
        <strain evidence="4">JCM 10667</strain>
    </source>
</reference>
<sequence length="455" mass="49146">MLFSPFTRLLAASLLSASMAAAGLVIASGPAHARGAPGTVVEGPIPGAPPGDPSSPDVAETYPWMATNVDLASLGYVEQEFFVSGEATAYSATGEELATGVPYKTRVIVRKPARPHRYNGTVIAEWQNVTAGYDLDALWSTDQITRAGYAWAGISAQRVGVEHLTEWSPARYGDLDVTGGGRFTGDELSYDIYAQVAETLRTSTPLRGLRTGTVLGVGASQSAFRMTTYYDAVLPQSEKVFDGYAFIVGPAPARRGPEPVFNVLSETDVRSPARPPDTDTFRRWEVAGSAHSGWHGQEYRRPILTRDLGEAPTYRCDAPPFSRVPLHHVIATSYDHLVRWTKGRTPPSAPPLQFNPDGTKARDALGLAKGGIRLSQVEAPTALNTGDNSGETFCFLFGTHAPFDKARLDELYPSRGRYVAAVVQSDARNLREGYLLPADAHRNRADAIHSDVGRD</sequence>
<gene>
    <name evidence="5" type="ORF">F4557_000089</name>
    <name evidence="4" type="ORF">GCM10009546_00690</name>
</gene>
<evidence type="ECO:0000313" key="6">
    <source>
        <dbReference type="Proteomes" id="UP000549343"/>
    </source>
</evidence>
<protein>
    <submittedName>
        <fullName evidence="4">Alpha/beta hydrolase domain-containing protein</fullName>
    </submittedName>
</protein>
<organism evidence="5 6">
    <name type="scientific">Actinomadura livida</name>
    <dbReference type="NCBI Taxonomy" id="79909"/>
    <lineage>
        <taxon>Bacteria</taxon>
        <taxon>Bacillati</taxon>
        <taxon>Actinomycetota</taxon>
        <taxon>Actinomycetes</taxon>
        <taxon>Streptosporangiales</taxon>
        <taxon>Thermomonosporaceae</taxon>
        <taxon>Actinomadura</taxon>
    </lineage>
</organism>
<keyword evidence="2" id="KW-0732">Signal</keyword>
<evidence type="ECO:0000313" key="4">
    <source>
        <dbReference type="EMBL" id="GAA0542487.1"/>
    </source>
</evidence>
<dbReference type="RefSeq" id="WP_229808268.1">
    <property type="nucleotide sequence ID" value="NZ_BAAAHD010000001.1"/>
</dbReference>
<dbReference type="InterPro" id="IPR045394">
    <property type="entry name" value="Abhydrolase_dom"/>
</dbReference>